<accession>A0ABD6ETK8</accession>
<feature type="signal peptide" evidence="1">
    <location>
        <begin position="1"/>
        <end position="18"/>
    </location>
</feature>
<evidence type="ECO:0008006" key="4">
    <source>
        <dbReference type="Google" id="ProtNLM"/>
    </source>
</evidence>
<keyword evidence="3" id="KW-1185">Reference proteome</keyword>
<dbReference type="EMBL" id="JBGFUD010005839">
    <property type="protein sequence ID" value="MFH4980629.1"/>
    <property type="molecule type" value="Genomic_DNA"/>
</dbReference>
<dbReference type="AlphaFoldDB" id="A0ABD6ETK8"/>
<organism evidence="2 3">
    <name type="scientific">Gnathostoma spinigerum</name>
    <dbReference type="NCBI Taxonomy" id="75299"/>
    <lineage>
        <taxon>Eukaryota</taxon>
        <taxon>Metazoa</taxon>
        <taxon>Ecdysozoa</taxon>
        <taxon>Nematoda</taxon>
        <taxon>Chromadorea</taxon>
        <taxon>Rhabditida</taxon>
        <taxon>Spirurina</taxon>
        <taxon>Gnathostomatomorpha</taxon>
        <taxon>Gnathostomatoidea</taxon>
        <taxon>Gnathostomatidae</taxon>
        <taxon>Gnathostoma</taxon>
    </lineage>
</organism>
<keyword evidence="1" id="KW-0732">Signal</keyword>
<comment type="caution">
    <text evidence="2">The sequence shown here is derived from an EMBL/GenBank/DDBJ whole genome shotgun (WGS) entry which is preliminary data.</text>
</comment>
<protein>
    <recommendedName>
        <fullName evidence="4">Secreted protein</fullName>
    </recommendedName>
</protein>
<evidence type="ECO:0000256" key="1">
    <source>
        <dbReference type="SAM" id="SignalP"/>
    </source>
</evidence>
<gene>
    <name evidence="2" type="ORF">AB6A40_007338</name>
</gene>
<evidence type="ECO:0000313" key="3">
    <source>
        <dbReference type="Proteomes" id="UP001608902"/>
    </source>
</evidence>
<feature type="chain" id="PRO_5044866098" description="Secreted protein" evidence="1">
    <location>
        <begin position="19"/>
        <end position="116"/>
    </location>
</feature>
<name>A0ABD6ETK8_9BILA</name>
<sequence>MTSLVAPLLVLAVHPVTPVRLRITSLAVGRTMSGPDLGCSRGSLPSPSPSSVRSGFPSSIEPHFFGGIGGALSVDRGYLVVLSLSYFPPPPPLLCRETSGFSSRQIQGLFCRGRPI</sequence>
<proteinExistence type="predicted"/>
<evidence type="ECO:0000313" key="2">
    <source>
        <dbReference type="EMBL" id="MFH4980629.1"/>
    </source>
</evidence>
<reference evidence="2 3" key="1">
    <citation type="submission" date="2024-08" db="EMBL/GenBank/DDBJ databases">
        <title>Gnathostoma spinigerum genome.</title>
        <authorList>
            <person name="Gonzalez-Bertolin B."/>
            <person name="Monzon S."/>
            <person name="Zaballos A."/>
            <person name="Jimenez P."/>
            <person name="Dekumyoy P."/>
            <person name="Varona S."/>
            <person name="Cuesta I."/>
            <person name="Sumanam S."/>
            <person name="Adisakwattana P."/>
            <person name="Gasser R.B."/>
            <person name="Hernandez-Gonzalez A."/>
            <person name="Young N.D."/>
            <person name="Perteguer M.J."/>
        </authorList>
    </citation>
    <scope>NUCLEOTIDE SEQUENCE [LARGE SCALE GENOMIC DNA]</scope>
    <source>
        <strain evidence="2">AL3</strain>
        <tissue evidence="2">Liver</tissue>
    </source>
</reference>
<dbReference type="Proteomes" id="UP001608902">
    <property type="component" value="Unassembled WGS sequence"/>
</dbReference>